<evidence type="ECO:0000313" key="3">
    <source>
        <dbReference type="EMBL" id="GAA4782381.1"/>
    </source>
</evidence>
<evidence type="ECO:0000256" key="1">
    <source>
        <dbReference type="SAM" id="Phobius"/>
    </source>
</evidence>
<reference evidence="4" key="1">
    <citation type="journal article" date="2019" name="Int. J. Syst. Evol. Microbiol.">
        <title>The Global Catalogue of Microorganisms (GCM) 10K type strain sequencing project: providing services to taxonomists for standard genome sequencing and annotation.</title>
        <authorList>
            <consortium name="The Broad Institute Genomics Platform"/>
            <consortium name="The Broad Institute Genome Sequencing Center for Infectious Disease"/>
            <person name="Wu L."/>
            <person name="Ma J."/>
        </authorList>
    </citation>
    <scope>NUCLEOTIDE SEQUENCE [LARGE SCALE GENOMIC DNA]</scope>
    <source>
        <strain evidence="4">JCM 17979</strain>
    </source>
</reference>
<evidence type="ECO:0000259" key="2">
    <source>
        <dbReference type="Pfam" id="PF01882"/>
    </source>
</evidence>
<proteinExistence type="predicted"/>
<dbReference type="RefSeq" id="WP_345412456.1">
    <property type="nucleotide sequence ID" value="NZ_BAABHO010000008.1"/>
</dbReference>
<keyword evidence="1" id="KW-0812">Transmembrane</keyword>
<dbReference type="PANTHER" id="PTHR33608:SF3">
    <property type="entry name" value="SLR2013 PROTEIN"/>
    <property type="match status" value="1"/>
</dbReference>
<name>A0ABP9AKK4_9PSEU</name>
<keyword evidence="1" id="KW-0472">Membrane</keyword>
<dbReference type="PANTHER" id="PTHR33608">
    <property type="entry name" value="BLL2464 PROTEIN"/>
    <property type="match status" value="1"/>
</dbReference>
<feature type="transmembrane region" description="Helical" evidence="1">
    <location>
        <begin position="7"/>
        <end position="23"/>
    </location>
</feature>
<protein>
    <submittedName>
        <fullName evidence="3">DUF58 domain-containing protein</fullName>
    </submittedName>
</protein>
<dbReference type="EMBL" id="BAABHO010000008">
    <property type="protein sequence ID" value="GAA4782381.1"/>
    <property type="molecule type" value="Genomic_DNA"/>
</dbReference>
<evidence type="ECO:0000313" key="4">
    <source>
        <dbReference type="Proteomes" id="UP001500928"/>
    </source>
</evidence>
<feature type="domain" description="DUF58" evidence="2">
    <location>
        <begin position="195"/>
        <end position="368"/>
    </location>
</feature>
<sequence>MAVTGRFALLVALGALVVGLLWPSGTGVLVVSGVLVLLAVADALAAIRVRSLRFEREQDPTTTLRLGTSLEVGLRVADPGRRRAVLVLRDAWEPSAGATPSRHRLVVPAGERRRVTTTLTPTRRGDRDAVGVTVRSLGPLGLAARQGRRDVPLRVRVLPAFGSRRHLPSRLARLRELDGRRAVQVRGAGTEFDSLREYVAGDDVRSIDWRASARSSELVVRTWRPERDRHVLVVVDTGRSAAGRVGDAPRLDAALDTALLLAALASRGGDRVDLLALDREVRASVLGATAGDLLPSLVTAMAPLEPRLVETDMRLLASSVLARAGRRSLVVLVTGLDEAAIGEGLEPVLGSLLRRHTVLLAAVADPGLATMAAGRGDAEAVYTAAAAGTARASRRRVAERLARRGVEVVDAAPDDLPPAVADRYLALKAAGRL</sequence>
<dbReference type="Pfam" id="PF01882">
    <property type="entry name" value="DUF58"/>
    <property type="match status" value="1"/>
</dbReference>
<organism evidence="3 4">
    <name type="scientific">Actinomycetospora chlora</name>
    <dbReference type="NCBI Taxonomy" id="663608"/>
    <lineage>
        <taxon>Bacteria</taxon>
        <taxon>Bacillati</taxon>
        <taxon>Actinomycetota</taxon>
        <taxon>Actinomycetes</taxon>
        <taxon>Pseudonocardiales</taxon>
        <taxon>Pseudonocardiaceae</taxon>
        <taxon>Actinomycetospora</taxon>
    </lineage>
</organism>
<keyword evidence="4" id="KW-1185">Reference proteome</keyword>
<accession>A0ABP9AKK4</accession>
<dbReference type="Proteomes" id="UP001500928">
    <property type="component" value="Unassembled WGS sequence"/>
</dbReference>
<keyword evidence="1" id="KW-1133">Transmembrane helix</keyword>
<dbReference type="InterPro" id="IPR002881">
    <property type="entry name" value="DUF58"/>
</dbReference>
<comment type="caution">
    <text evidence="3">The sequence shown here is derived from an EMBL/GenBank/DDBJ whole genome shotgun (WGS) entry which is preliminary data.</text>
</comment>
<gene>
    <name evidence="3" type="ORF">GCM10023200_14840</name>
</gene>